<comment type="caution">
    <text evidence="7">The sequence shown here is derived from an EMBL/GenBank/DDBJ whole genome shotgun (WGS) entry which is preliminary data.</text>
</comment>
<comment type="similarity">
    <text evidence="1 5">Belongs to the ferritin family.</text>
</comment>
<evidence type="ECO:0000256" key="5">
    <source>
        <dbReference type="RuleBase" id="RU361145"/>
    </source>
</evidence>
<sequence length="229" mass="25962">MSHTEEVQQAIEKHSKANIDEYIQASSFKPDLQDSIRGHIALNWKSWFFYRKLSADCARANVGLHGFSMLWKRAATECFADGMWLEGYLVQRGGRSKPSDIPAPNVQWPDDPVDPVQPVYEALQVEKELLEDVLRLCKAADEAEDYALEDVLETRFLKKETKHVKDLGDLLQQCVRVSKQPGHGLYHLDKELRETKGVVPWSQANNPDNTDLLLQAATKDLSNTALFPS</sequence>
<accession>A0ABQ9NN63</accession>
<keyword evidence="5" id="KW-0560">Oxidoreductase</keyword>
<dbReference type="InterPro" id="IPR009040">
    <property type="entry name" value="Ferritin-like_diiron"/>
</dbReference>
<protein>
    <recommendedName>
        <fullName evidence="5">Ferritin</fullName>
        <ecNumber evidence="5">1.16.3.1</ecNumber>
    </recommendedName>
</protein>
<evidence type="ECO:0000256" key="4">
    <source>
        <dbReference type="ARBA" id="ARBA00023004"/>
    </source>
</evidence>
<keyword evidence="2 5" id="KW-0409">Iron storage</keyword>
<dbReference type="InterPro" id="IPR008331">
    <property type="entry name" value="Ferritin_DPS_dom"/>
</dbReference>
<keyword evidence="8" id="KW-1185">Reference proteome</keyword>
<dbReference type="InterPro" id="IPR012347">
    <property type="entry name" value="Ferritin-like"/>
</dbReference>
<evidence type="ECO:0000259" key="6">
    <source>
        <dbReference type="PROSITE" id="PS50905"/>
    </source>
</evidence>
<dbReference type="InterPro" id="IPR001519">
    <property type="entry name" value="Ferritin"/>
</dbReference>
<proteinExistence type="inferred from homology"/>
<dbReference type="Pfam" id="PF00210">
    <property type="entry name" value="Ferritin"/>
    <property type="match status" value="1"/>
</dbReference>
<keyword evidence="4 5" id="KW-0408">Iron</keyword>
<dbReference type="PROSITE" id="PS50905">
    <property type="entry name" value="FERRITIN_LIKE"/>
    <property type="match status" value="1"/>
</dbReference>
<evidence type="ECO:0000256" key="1">
    <source>
        <dbReference type="ARBA" id="ARBA00007513"/>
    </source>
</evidence>
<evidence type="ECO:0000313" key="8">
    <source>
        <dbReference type="Proteomes" id="UP001172684"/>
    </source>
</evidence>
<keyword evidence="3 5" id="KW-0479">Metal-binding</keyword>
<dbReference type="InterPro" id="IPR009078">
    <property type="entry name" value="Ferritin-like_SF"/>
</dbReference>
<gene>
    <name evidence="7" type="ORF">H2201_006284</name>
</gene>
<dbReference type="EMBL" id="JAPDRL010000053">
    <property type="protein sequence ID" value="KAJ9661995.1"/>
    <property type="molecule type" value="Genomic_DNA"/>
</dbReference>
<dbReference type="PANTHER" id="PTHR11431:SF75">
    <property type="entry name" value="FERRITIN"/>
    <property type="match status" value="1"/>
</dbReference>
<name>A0ABQ9NN63_9PEZI</name>
<evidence type="ECO:0000256" key="3">
    <source>
        <dbReference type="ARBA" id="ARBA00022723"/>
    </source>
</evidence>
<dbReference type="EC" id="1.16.3.1" evidence="5"/>
<comment type="function">
    <text evidence="5">Stores iron in a soluble, non-toxic, readily available form. Important for iron homeostasis. Iron is taken up in the ferrous form and deposited as ferric hydroxides after oxidation.</text>
</comment>
<organism evidence="7 8">
    <name type="scientific">Coniosporium apollinis</name>
    <dbReference type="NCBI Taxonomy" id="61459"/>
    <lineage>
        <taxon>Eukaryota</taxon>
        <taxon>Fungi</taxon>
        <taxon>Dikarya</taxon>
        <taxon>Ascomycota</taxon>
        <taxon>Pezizomycotina</taxon>
        <taxon>Dothideomycetes</taxon>
        <taxon>Dothideomycetes incertae sedis</taxon>
        <taxon>Coniosporium</taxon>
    </lineage>
</organism>
<dbReference type="Gene3D" id="1.20.1260.10">
    <property type="match status" value="1"/>
</dbReference>
<reference evidence="7" key="1">
    <citation type="submission" date="2022-10" db="EMBL/GenBank/DDBJ databases">
        <title>Culturing micro-colonial fungi from biological soil crusts in the Mojave desert and describing Neophaeococcomyces mojavensis, and introducing the new genera and species Taxawa tesnikishii.</title>
        <authorList>
            <person name="Kurbessoian T."/>
            <person name="Stajich J.E."/>
        </authorList>
    </citation>
    <scope>NUCLEOTIDE SEQUENCE</scope>
    <source>
        <strain evidence="7">TK_1</strain>
    </source>
</reference>
<dbReference type="PANTHER" id="PTHR11431">
    <property type="entry name" value="FERRITIN"/>
    <property type="match status" value="1"/>
</dbReference>
<feature type="domain" description="Ferritin-like diiron" evidence="6">
    <location>
        <begin position="26"/>
        <end position="178"/>
    </location>
</feature>
<dbReference type="Proteomes" id="UP001172684">
    <property type="component" value="Unassembled WGS sequence"/>
</dbReference>
<evidence type="ECO:0000256" key="2">
    <source>
        <dbReference type="ARBA" id="ARBA00022434"/>
    </source>
</evidence>
<comment type="catalytic activity">
    <reaction evidence="5">
        <text>4 Fe(2+) + O2 + 4 H(+) = 4 Fe(3+) + 2 H2O</text>
        <dbReference type="Rhea" id="RHEA:11148"/>
        <dbReference type="ChEBI" id="CHEBI:15377"/>
        <dbReference type="ChEBI" id="CHEBI:15378"/>
        <dbReference type="ChEBI" id="CHEBI:15379"/>
        <dbReference type="ChEBI" id="CHEBI:29033"/>
        <dbReference type="ChEBI" id="CHEBI:29034"/>
        <dbReference type="EC" id="1.16.3.1"/>
    </reaction>
</comment>
<dbReference type="SUPFAM" id="SSF47240">
    <property type="entry name" value="Ferritin-like"/>
    <property type="match status" value="1"/>
</dbReference>
<evidence type="ECO:0000313" key="7">
    <source>
        <dbReference type="EMBL" id="KAJ9661995.1"/>
    </source>
</evidence>